<dbReference type="OrthoDB" id="9812531at2"/>
<dbReference type="PROSITE" id="PS51257">
    <property type="entry name" value="PROKAR_LIPOPROTEIN"/>
    <property type="match status" value="1"/>
</dbReference>
<evidence type="ECO:0000256" key="7">
    <source>
        <dbReference type="ARBA" id="ARBA00022989"/>
    </source>
</evidence>
<keyword evidence="8 10" id="KW-0472">Membrane</keyword>
<dbReference type="GO" id="GO:0051301">
    <property type="term" value="P:cell division"/>
    <property type="evidence" value="ECO:0007669"/>
    <property type="project" value="UniProtKB-KW"/>
</dbReference>
<dbReference type="Proteomes" id="UP000298653">
    <property type="component" value="Chromosome"/>
</dbReference>
<evidence type="ECO:0000256" key="5">
    <source>
        <dbReference type="ARBA" id="ARBA00022618"/>
    </source>
</evidence>
<proteinExistence type="inferred from homology"/>
<evidence type="ECO:0000256" key="4">
    <source>
        <dbReference type="ARBA" id="ARBA00022475"/>
    </source>
</evidence>
<feature type="domain" description="FtsX extracellular" evidence="13">
    <location>
        <begin position="59"/>
        <end position="155"/>
    </location>
</feature>
<evidence type="ECO:0000313" key="15">
    <source>
        <dbReference type="Proteomes" id="UP000298653"/>
    </source>
</evidence>
<keyword evidence="5 10" id="KW-0132">Cell division</keyword>
<evidence type="ECO:0000256" key="11">
    <source>
        <dbReference type="SAM" id="Phobius"/>
    </source>
</evidence>
<dbReference type="Pfam" id="PF18075">
    <property type="entry name" value="FtsX_ECD"/>
    <property type="match status" value="1"/>
</dbReference>
<organism evidence="14 15">
    <name type="scientific">Anaerostipes rhamnosivorans</name>
    <dbReference type="NCBI Taxonomy" id="1229621"/>
    <lineage>
        <taxon>Bacteria</taxon>
        <taxon>Bacillati</taxon>
        <taxon>Bacillota</taxon>
        <taxon>Clostridia</taxon>
        <taxon>Lachnospirales</taxon>
        <taxon>Lachnospiraceae</taxon>
        <taxon>Anaerostipes</taxon>
    </lineage>
</organism>
<dbReference type="EMBL" id="CP040058">
    <property type="protein sequence ID" value="QCP36602.1"/>
    <property type="molecule type" value="Genomic_DNA"/>
</dbReference>
<feature type="transmembrane region" description="Helical" evidence="11">
    <location>
        <begin position="222"/>
        <end position="246"/>
    </location>
</feature>
<dbReference type="Gene3D" id="3.30.70.3040">
    <property type="match status" value="1"/>
</dbReference>
<sequence>MIFRRLAYGFKEGLKNILRNKIFSLATVGTIMACIFLLGVTLSVLLNVRATVKQAEDSVTISVFFDEKLPKGQKDAIGKGIKNHKEVQSVRYVSAEEAWAKYKKEVFKNNEDLLEGFEGKNPLNESDSYEVMLKDVKYHEKMVGEFKSMDGVRKVEYAKGAAEGISKANLLGAYVAGAIILILLFVSVFLVSNTVSIGIAVRKEEIAIMRLIGATNRFIRAPFIVEGAVIGMIGSLIPVGVIYIGYKVIVNYIMDKFHVLTNFMEFVPVHQIMVYLIPASLLVGLGIGCLGSSFTIRKYLRV</sequence>
<comment type="subcellular location">
    <subcellularLocation>
        <location evidence="1">Cell membrane</location>
        <topology evidence="1">Multi-pass membrane protein</topology>
    </subcellularLocation>
</comment>
<feature type="transmembrane region" description="Helical" evidence="11">
    <location>
        <begin position="272"/>
        <end position="296"/>
    </location>
</feature>
<reference evidence="14 15" key="1">
    <citation type="submission" date="2019-05" db="EMBL/GenBank/DDBJ databases">
        <title>Complete genome sequencing of Anaerostipes rhamnosivorans.</title>
        <authorList>
            <person name="Bui T.P.N."/>
            <person name="de Vos W.M."/>
        </authorList>
    </citation>
    <scope>NUCLEOTIDE SEQUENCE [LARGE SCALE GENOMIC DNA]</scope>
    <source>
        <strain evidence="14 15">1y2</strain>
    </source>
</reference>
<dbReference type="AlphaFoldDB" id="A0A4P8IFB9"/>
<evidence type="ECO:0000256" key="8">
    <source>
        <dbReference type="ARBA" id="ARBA00023136"/>
    </source>
</evidence>
<evidence type="ECO:0000259" key="13">
    <source>
        <dbReference type="Pfam" id="PF18075"/>
    </source>
</evidence>
<keyword evidence="9 10" id="KW-0131">Cell cycle</keyword>
<comment type="similarity">
    <text evidence="2 10">Belongs to the ABC-4 integral membrane protein family. FtsX subfamily.</text>
</comment>
<evidence type="ECO:0000256" key="10">
    <source>
        <dbReference type="PIRNR" id="PIRNR003097"/>
    </source>
</evidence>
<feature type="domain" description="ABC3 transporter permease C-terminal" evidence="12">
    <location>
        <begin position="178"/>
        <end position="301"/>
    </location>
</feature>
<evidence type="ECO:0000256" key="3">
    <source>
        <dbReference type="ARBA" id="ARBA00021907"/>
    </source>
</evidence>
<dbReference type="Pfam" id="PF02687">
    <property type="entry name" value="FtsX"/>
    <property type="match status" value="1"/>
</dbReference>
<dbReference type="InterPro" id="IPR004513">
    <property type="entry name" value="FtsX"/>
</dbReference>
<evidence type="ECO:0000256" key="1">
    <source>
        <dbReference type="ARBA" id="ARBA00004651"/>
    </source>
</evidence>
<feature type="transmembrane region" description="Helical" evidence="11">
    <location>
        <begin position="173"/>
        <end position="201"/>
    </location>
</feature>
<evidence type="ECO:0000256" key="6">
    <source>
        <dbReference type="ARBA" id="ARBA00022692"/>
    </source>
</evidence>
<dbReference type="NCBIfam" id="NF038347">
    <property type="entry name" value="FtsX_Gpos"/>
    <property type="match status" value="1"/>
</dbReference>
<keyword evidence="7 11" id="KW-1133">Transmembrane helix</keyword>
<dbReference type="PANTHER" id="PTHR47755:SF1">
    <property type="entry name" value="CELL DIVISION PROTEIN FTSX"/>
    <property type="match status" value="1"/>
</dbReference>
<dbReference type="RefSeq" id="WP_137329804.1">
    <property type="nucleotide sequence ID" value="NZ_CP040058.1"/>
</dbReference>
<feature type="transmembrane region" description="Helical" evidence="11">
    <location>
        <begin position="21"/>
        <end position="46"/>
    </location>
</feature>
<dbReference type="InterPro" id="IPR003838">
    <property type="entry name" value="ABC3_permease_C"/>
</dbReference>
<dbReference type="InterPro" id="IPR040690">
    <property type="entry name" value="FtsX_ECD"/>
</dbReference>
<dbReference type="InterPro" id="IPR058204">
    <property type="entry name" value="FtsX_firmicutes-type"/>
</dbReference>
<accession>A0A4P8IFB9</accession>
<dbReference type="PANTHER" id="PTHR47755">
    <property type="entry name" value="CELL DIVISION PROTEIN FTSX"/>
    <property type="match status" value="1"/>
</dbReference>
<evidence type="ECO:0000256" key="9">
    <source>
        <dbReference type="ARBA" id="ARBA00023306"/>
    </source>
</evidence>
<keyword evidence="15" id="KW-1185">Reference proteome</keyword>
<protein>
    <recommendedName>
        <fullName evidence="3 10">Cell division protein FtsX</fullName>
    </recommendedName>
</protein>
<evidence type="ECO:0000259" key="12">
    <source>
        <dbReference type="Pfam" id="PF02687"/>
    </source>
</evidence>
<dbReference type="KEGG" id="arf:AR1Y2_3148"/>
<keyword evidence="4 10" id="KW-1003">Cell membrane</keyword>
<keyword evidence="6 11" id="KW-0812">Transmembrane</keyword>
<comment type="function">
    <text evidence="10">Part of the ABC transporter FtsEX involved in asymmetric cellular division facilitating the initiation of sporulation.</text>
</comment>
<evidence type="ECO:0000256" key="2">
    <source>
        <dbReference type="ARBA" id="ARBA00007379"/>
    </source>
</evidence>
<gene>
    <name evidence="14" type="ORF">AR1Y2_3148</name>
</gene>
<dbReference type="PIRSF" id="PIRSF003097">
    <property type="entry name" value="FtsX"/>
    <property type="match status" value="1"/>
</dbReference>
<dbReference type="GO" id="GO:0005886">
    <property type="term" value="C:plasma membrane"/>
    <property type="evidence" value="ECO:0007669"/>
    <property type="project" value="UniProtKB-SubCell"/>
</dbReference>
<evidence type="ECO:0000313" key="14">
    <source>
        <dbReference type="EMBL" id="QCP36602.1"/>
    </source>
</evidence>
<name>A0A4P8IFB9_9FIRM</name>